<dbReference type="GO" id="GO:0007131">
    <property type="term" value="P:reciprocal meiotic recombination"/>
    <property type="evidence" value="ECO:0007669"/>
    <property type="project" value="InterPro"/>
</dbReference>
<name>A0A5N6TU75_ASPAV</name>
<keyword evidence="3" id="KW-1185">Reference proteome</keyword>
<feature type="compositionally biased region" description="Polar residues" evidence="1">
    <location>
        <begin position="101"/>
        <end position="121"/>
    </location>
</feature>
<evidence type="ECO:0000313" key="3">
    <source>
        <dbReference type="Proteomes" id="UP000325780"/>
    </source>
</evidence>
<dbReference type="EMBL" id="ML742111">
    <property type="protein sequence ID" value="KAE8149834.1"/>
    <property type="molecule type" value="Genomic_DNA"/>
</dbReference>
<protein>
    <submittedName>
        <fullName evidence="2">Uncharacterized protein</fullName>
    </submittedName>
</protein>
<dbReference type="Pfam" id="PF03525">
    <property type="entry name" value="Meiotic_rec114"/>
    <property type="match status" value="1"/>
</dbReference>
<evidence type="ECO:0000256" key="1">
    <source>
        <dbReference type="SAM" id="MobiDB-lite"/>
    </source>
</evidence>
<feature type="region of interest" description="Disordered" evidence="1">
    <location>
        <begin position="157"/>
        <end position="193"/>
    </location>
</feature>
<accession>A0A5N6TU75</accession>
<proteinExistence type="predicted"/>
<evidence type="ECO:0000313" key="2">
    <source>
        <dbReference type="EMBL" id="KAE8149834.1"/>
    </source>
</evidence>
<dbReference type="Proteomes" id="UP000325780">
    <property type="component" value="Unassembled WGS sequence"/>
</dbReference>
<gene>
    <name evidence="2" type="ORF">BDV25DRAFT_140419</name>
</gene>
<feature type="region of interest" description="Disordered" evidence="1">
    <location>
        <begin position="94"/>
        <end position="138"/>
    </location>
</feature>
<reference evidence="2 3" key="1">
    <citation type="submission" date="2019-04" db="EMBL/GenBank/DDBJ databases">
        <title>Friends and foes A comparative genomics study of 23 Aspergillus species from section Flavi.</title>
        <authorList>
            <consortium name="DOE Joint Genome Institute"/>
            <person name="Kjaerbolling I."/>
            <person name="Vesth T."/>
            <person name="Frisvad J.C."/>
            <person name="Nybo J.L."/>
            <person name="Theobald S."/>
            <person name="Kildgaard S."/>
            <person name="Isbrandt T."/>
            <person name="Kuo A."/>
            <person name="Sato A."/>
            <person name="Lyhne E.K."/>
            <person name="Kogle M.E."/>
            <person name="Wiebenga A."/>
            <person name="Kun R.S."/>
            <person name="Lubbers R.J."/>
            <person name="Makela M.R."/>
            <person name="Barry K."/>
            <person name="Chovatia M."/>
            <person name="Clum A."/>
            <person name="Daum C."/>
            <person name="Haridas S."/>
            <person name="He G."/>
            <person name="LaButti K."/>
            <person name="Lipzen A."/>
            <person name="Mondo S."/>
            <person name="Riley R."/>
            <person name="Salamov A."/>
            <person name="Simmons B.A."/>
            <person name="Magnuson J.K."/>
            <person name="Henrissat B."/>
            <person name="Mortensen U.H."/>
            <person name="Larsen T.O."/>
            <person name="Devries R.P."/>
            <person name="Grigoriev I.V."/>
            <person name="Machida M."/>
            <person name="Baker S.E."/>
            <person name="Andersen M.R."/>
        </authorList>
    </citation>
    <scope>NUCLEOTIDE SEQUENCE [LARGE SCALE GENOMIC DNA]</scope>
    <source>
        <strain evidence="2 3">IBT 18842</strain>
    </source>
</reference>
<organism evidence="2 3">
    <name type="scientific">Aspergillus avenaceus</name>
    <dbReference type="NCBI Taxonomy" id="36643"/>
    <lineage>
        <taxon>Eukaryota</taxon>
        <taxon>Fungi</taxon>
        <taxon>Dikarya</taxon>
        <taxon>Ascomycota</taxon>
        <taxon>Pezizomycotina</taxon>
        <taxon>Eurotiomycetes</taxon>
        <taxon>Eurotiomycetidae</taxon>
        <taxon>Eurotiales</taxon>
        <taxon>Aspergillaceae</taxon>
        <taxon>Aspergillus</taxon>
        <taxon>Aspergillus subgen. Circumdati</taxon>
    </lineage>
</organism>
<sequence length="231" mass="25318">MSSQHMHPKKPFSVVVRLPNIAFKYPSGDTCIRRFQIKFTLSRDFYAALTVLSDVNCPFSESNSTPMPPARSFTASQWHTGSVPPAFHTGDAIVPAYPLSSGPSSATTDTPANPVPSSQEPATGPGNIKSNTPNFLSPEPARPRLILKFVNKSLPTEHSVTPSVNVEPGASHHKPGNEPMVEEDRSSRQVVPPGKRTEELEKYILECIGDDKFLQLCEDVEGVWRRIALGR</sequence>
<dbReference type="InterPro" id="IPR004354">
    <property type="entry name" value="Meiotic_Rec114"/>
</dbReference>
<dbReference type="OrthoDB" id="5360255at2759"/>
<dbReference type="AlphaFoldDB" id="A0A5N6TU75"/>